<proteinExistence type="inferred from homology"/>
<comment type="caution">
    <text evidence="9">The sequence shown here is derived from an EMBL/GenBank/DDBJ whole genome shotgun (WGS) entry which is preliminary data.</text>
</comment>
<dbReference type="InterPro" id="IPR011662">
    <property type="entry name" value="Secretin/TonB_short_N"/>
</dbReference>
<evidence type="ECO:0000313" key="10">
    <source>
        <dbReference type="Proteomes" id="UP001500840"/>
    </source>
</evidence>
<evidence type="ECO:0000256" key="4">
    <source>
        <dbReference type="ARBA" id="ARBA00023136"/>
    </source>
</evidence>
<feature type="region of interest" description="Disordered" evidence="7">
    <location>
        <begin position="397"/>
        <end position="452"/>
    </location>
</feature>
<keyword evidence="4" id="KW-0472">Membrane</keyword>
<dbReference type="InterPro" id="IPR050810">
    <property type="entry name" value="Bact_Secretion_Sys_Channel"/>
</dbReference>
<keyword evidence="3" id="KW-0732">Signal</keyword>
<dbReference type="PANTHER" id="PTHR30332:SF24">
    <property type="entry name" value="SECRETIN GSPD-RELATED"/>
    <property type="match status" value="1"/>
</dbReference>
<dbReference type="Gene3D" id="3.30.1370.120">
    <property type="match status" value="1"/>
</dbReference>
<dbReference type="EMBL" id="BAABGA010000120">
    <property type="protein sequence ID" value="GAA4472901.1"/>
    <property type="molecule type" value="Genomic_DNA"/>
</dbReference>
<organism evidence="9 10">
    <name type="scientific">Novipirellula rosea</name>
    <dbReference type="NCBI Taxonomy" id="1031540"/>
    <lineage>
        <taxon>Bacteria</taxon>
        <taxon>Pseudomonadati</taxon>
        <taxon>Planctomycetota</taxon>
        <taxon>Planctomycetia</taxon>
        <taxon>Pirellulales</taxon>
        <taxon>Pirellulaceae</taxon>
        <taxon>Novipirellula</taxon>
    </lineage>
</organism>
<evidence type="ECO:0000256" key="1">
    <source>
        <dbReference type="ARBA" id="ARBA00004370"/>
    </source>
</evidence>
<comment type="subcellular location">
    <subcellularLocation>
        <location evidence="1">Membrane</location>
    </subcellularLocation>
</comment>
<feature type="domain" description="Secretin/TonB short N-terminal" evidence="8">
    <location>
        <begin position="32"/>
        <end position="80"/>
    </location>
</feature>
<dbReference type="PANTHER" id="PTHR30332">
    <property type="entry name" value="PROBABLE GENERAL SECRETION PATHWAY PROTEIN D"/>
    <property type="match status" value="1"/>
</dbReference>
<keyword evidence="2" id="KW-0813">Transport</keyword>
<evidence type="ECO:0000256" key="7">
    <source>
        <dbReference type="SAM" id="MobiDB-lite"/>
    </source>
</evidence>
<accession>A0ABP8NX00</accession>
<evidence type="ECO:0000256" key="5">
    <source>
        <dbReference type="ARBA" id="ARBA00023237"/>
    </source>
</evidence>
<evidence type="ECO:0000256" key="3">
    <source>
        <dbReference type="ARBA" id="ARBA00022729"/>
    </source>
</evidence>
<evidence type="ECO:0000259" key="8">
    <source>
        <dbReference type="SMART" id="SM00965"/>
    </source>
</evidence>
<evidence type="ECO:0000256" key="2">
    <source>
        <dbReference type="ARBA" id="ARBA00022448"/>
    </source>
</evidence>
<dbReference type="Gene3D" id="3.30.1370.130">
    <property type="match status" value="1"/>
</dbReference>
<dbReference type="Pfam" id="PF07660">
    <property type="entry name" value="STN"/>
    <property type="match status" value="1"/>
</dbReference>
<keyword evidence="5" id="KW-0998">Cell outer membrane</keyword>
<dbReference type="Proteomes" id="UP001500840">
    <property type="component" value="Unassembled WGS sequence"/>
</dbReference>
<dbReference type="InterPro" id="IPR001775">
    <property type="entry name" value="GspD/PilQ"/>
</dbReference>
<comment type="similarity">
    <text evidence="6">Belongs to the bacterial secretin family.</text>
</comment>
<feature type="compositionally biased region" description="Polar residues" evidence="7">
    <location>
        <begin position="427"/>
        <end position="449"/>
    </location>
</feature>
<dbReference type="PRINTS" id="PR00811">
    <property type="entry name" value="BCTERIALGSPD"/>
</dbReference>
<dbReference type="Pfam" id="PF00263">
    <property type="entry name" value="Secretin"/>
    <property type="match status" value="1"/>
</dbReference>
<gene>
    <name evidence="9" type="primary">hofQ</name>
    <name evidence="9" type="ORF">GCM10023156_70140</name>
</gene>
<keyword evidence="10" id="KW-1185">Reference proteome</keyword>
<protein>
    <submittedName>
        <fullName evidence="9">DNA uptake porin HofQ</fullName>
    </submittedName>
</protein>
<evidence type="ECO:0000256" key="6">
    <source>
        <dbReference type="RuleBase" id="RU004003"/>
    </source>
</evidence>
<dbReference type="InterPro" id="IPR038591">
    <property type="entry name" value="NolW-like_sf"/>
</dbReference>
<sequence>MYSDAIHHGISINITDATVDSVLHLIAEQQGLNVITSGDVSQRITVKLTDVSLSDALNSILPANGLTWTQRNNIIVVSNISSETKGPANLQGREMRVFSLDYISAEDAEKIVKGMLSPVGQVFLNQSMSTDHRRTQEQLVVEDLPMYLWRVEEYIAQVDRAPRQVIVEAHVLQVELGEDNRHGIDMSNMLRIAGSPIKLEAKNFTKGGTQPTGVLSVEGRDLNGVIEAIKSTTDSKTLASPKIAVLNGQQARIQVGGQIGYLLTTTTQTSTLQSVNFLDVGVILEVTPTITDDGQIVMQVNPEVSTGRINTTTSLPESETTQLQTRIMLADGEAMLIGGLIKETNNNGQSRIPWLGDLWLVGKLFQRHELQRERSEIIIALLPRILPDVPGCRSIHPAEVDQSSTPLFHDGLQPTDRRYWEPELPDPSNTPRKFQPFSSHPRQSQSSRTNNRHFVDQSAEAVMIQDPIGNGDYPPVYHEPDHTYIYPSDLDVQ</sequence>
<reference evidence="10" key="1">
    <citation type="journal article" date="2019" name="Int. J. Syst. Evol. Microbiol.">
        <title>The Global Catalogue of Microorganisms (GCM) 10K type strain sequencing project: providing services to taxonomists for standard genome sequencing and annotation.</title>
        <authorList>
            <consortium name="The Broad Institute Genomics Platform"/>
            <consortium name="The Broad Institute Genome Sequencing Center for Infectious Disease"/>
            <person name="Wu L."/>
            <person name="Ma J."/>
        </authorList>
    </citation>
    <scope>NUCLEOTIDE SEQUENCE [LARGE SCALE GENOMIC DNA]</scope>
    <source>
        <strain evidence="10">JCM 17759</strain>
    </source>
</reference>
<dbReference type="SMART" id="SM00965">
    <property type="entry name" value="STN"/>
    <property type="match status" value="1"/>
</dbReference>
<evidence type="ECO:0000313" key="9">
    <source>
        <dbReference type="EMBL" id="GAA4472901.1"/>
    </source>
</evidence>
<dbReference type="InterPro" id="IPR004846">
    <property type="entry name" value="T2SS/T3SS_dom"/>
</dbReference>
<name>A0ABP8NX00_9BACT</name>